<dbReference type="NCBIfam" id="TIGR03423">
    <property type="entry name" value="pbp2_mrdA"/>
    <property type="match status" value="1"/>
</dbReference>
<dbReference type="PANTHER" id="PTHR30627">
    <property type="entry name" value="PEPTIDOGLYCAN D,D-TRANSPEPTIDASE"/>
    <property type="match status" value="1"/>
</dbReference>
<feature type="active site" description="Acyl-ester intermediate" evidence="14">
    <location>
        <position position="336"/>
    </location>
</feature>
<evidence type="ECO:0000256" key="8">
    <source>
        <dbReference type="ARBA" id="ARBA00022801"/>
    </source>
</evidence>
<evidence type="ECO:0000256" key="6">
    <source>
        <dbReference type="ARBA" id="ARBA00022670"/>
    </source>
</evidence>
<dbReference type="InterPro" id="IPR001460">
    <property type="entry name" value="PCN-bd_Tpept"/>
</dbReference>
<feature type="domain" description="Penicillin-binding protein dimerisation" evidence="17">
    <location>
        <begin position="69"/>
        <end position="245"/>
    </location>
</feature>
<evidence type="ECO:0000256" key="1">
    <source>
        <dbReference type="ARBA" id="ARBA00004167"/>
    </source>
</evidence>
<dbReference type="Pfam" id="PF00905">
    <property type="entry name" value="Transpeptidase"/>
    <property type="match status" value="1"/>
</dbReference>
<keyword evidence="9 14" id="KW-0133">Cell shape</keyword>
<evidence type="ECO:0000259" key="16">
    <source>
        <dbReference type="Pfam" id="PF00905"/>
    </source>
</evidence>
<evidence type="ECO:0000256" key="14">
    <source>
        <dbReference type="HAMAP-Rule" id="MF_02081"/>
    </source>
</evidence>
<name>A0ABS1BNY4_9NEIS</name>
<gene>
    <name evidence="14 18" type="primary">mrdA</name>
    <name evidence="18" type="ORF">JDW22_00145</name>
</gene>
<dbReference type="PANTHER" id="PTHR30627:SF2">
    <property type="entry name" value="PEPTIDOGLYCAN D,D-TRANSPEPTIDASE MRDA"/>
    <property type="match status" value="1"/>
</dbReference>
<evidence type="ECO:0000256" key="5">
    <source>
        <dbReference type="ARBA" id="ARBA00022645"/>
    </source>
</evidence>
<dbReference type="EMBL" id="JAEHNZ010000001">
    <property type="protein sequence ID" value="MBK0395028.1"/>
    <property type="molecule type" value="Genomic_DNA"/>
</dbReference>
<comment type="similarity">
    <text evidence="14">Belongs to the transpeptidase family. MrdA subfamily.</text>
</comment>
<comment type="caution">
    <text evidence="18">The sequence shown here is derived from an EMBL/GenBank/DDBJ whole genome shotgun (WGS) entry which is preliminary data.</text>
</comment>
<protein>
    <recommendedName>
        <fullName evidence="14">Peptidoglycan D,D-transpeptidase MrdA</fullName>
        <ecNumber evidence="14">3.4.16.4</ecNumber>
    </recommendedName>
    <alternativeName>
        <fullName evidence="14">Penicillin-binding protein 2</fullName>
        <shortName evidence="14">PBP-2</shortName>
    </alternativeName>
</protein>
<evidence type="ECO:0000256" key="2">
    <source>
        <dbReference type="ARBA" id="ARBA00004236"/>
    </source>
</evidence>
<dbReference type="Pfam" id="PF03717">
    <property type="entry name" value="PBP_dimer"/>
    <property type="match status" value="1"/>
</dbReference>
<feature type="region of interest" description="Disordered" evidence="15">
    <location>
        <begin position="665"/>
        <end position="701"/>
    </location>
</feature>
<comment type="caution">
    <text evidence="14">Lacks conserved residue(s) required for the propagation of feature annotation.</text>
</comment>
<dbReference type="HAMAP" id="MF_02081">
    <property type="entry name" value="MrdA_transpept"/>
    <property type="match status" value="1"/>
</dbReference>
<keyword evidence="5 14" id="KW-0121">Carboxypeptidase</keyword>
<evidence type="ECO:0000313" key="19">
    <source>
        <dbReference type="Proteomes" id="UP000614058"/>
    </source>
</evidence>
<evidence type="ECO:0000256" key="10">
    <source>
        <dbReference type="ARBA" id="ARBA00022984"/>
    </source>
</evidence>
<evidence type="ECO:0000259" key="17">
    <source>
        <dbReference type="Pfam" id="PF03717"/>
    </source>
</evidence>
<dbReference type="Proteomes" id="UP000614058">
    <property type="component" value="Unassembled WGS sequence"/>
</dbReference>
<organism evidence="18 19">
    <name type="scientific">Kingella bonacorsii</name>
    <dbReference type="NCBI Taxonomy" id="2796361"/>
    <lineage>
        <taxon>Bacteria</taxon>
        <taxon>Pseudomonadati</taxon>
        <taxon>Pseudomonadota</taxon>
        <taxon>Betaproteobacteria</taxon>
        <taxon>Neisseriales</taxon>
        <taxon>Neisseriaceae</taxon>
        <taxon>Kingella</taxon>
    </lineage>
</organism>
<reference evidence="18 19" key="1">
    <citation type="journal article" date="2021" name="Pathogens">
        <title>Isolation and Characterization of Kingella bonacorsii sp. nov., A Novel Kingella Species Detected in a Stable Periodontitis Subject.</title>
        <authorList>
            <person name="Antezack A."/>
            <person name="Boxberger M."/>
            <person name="Rolland C."/>
            <person name="Monnet-Corti V."/>
            <person name="La Scola B."/>
        </authorList>
    </citation>
    <scope>NUCLEOTIDE SEQUENCE [LARGE SCALE GENOMIC DNA]</scope>
    <source>
        <strain evidence="18 19">Marseille-Q4569</strain>
    </source>
</reference>
<accession>A0ABS1BNY4</accession>
<evidence type="ECO:0000256" key="4">
    <source>
        <dbReference type="ARBA" id="ARBA00022519"/>
    </source>
</evidence>
<feature type="transmembrane region" description="Helical" evidence="14">
    <location>
        <begin position="22"/>
        <end position="46"/>
    </location>
</feature>
<dbReference type="SUPFAM" id="SSF56601">
    <property type="entry name" value="beta-lactamase/transpeptidase-like"/>
    <property type="match status" value="1"/>
</dbReference>
<dbReference type="EC" id="3.4.16.4" evidence="14"/>
<comment type="function">
    <text evidence="14">Catalyzes cross-linking of the peptidoglycan cell wall.</text>
</comment>
<keyword evidence="7 14" id="KW-0812">Transmembrane</keyword>
<comment type="catalytic activity">
    <reaction evidence="14">
        <text>Preferential cleavage: (Ac)2-L-Lys-D-Ala-|-D-Ala. Also transpeptidation of peptidyl-alanyl moieties that are N-acyl substituents of D-alanine.</text>
        <dbReference type="EC" id="3.4.16.4"/>
    </reaction>
</comment>
<proteinExistence type="inferred from homology"/>
<dbReference type="Gene3D" id="3.90.1310.10">
    <property type="entry name" value="Penicillin-binding protein 2a (Domain 2)"/>
    <property type="match status" value="1"/>
</dbReference>
<sequence length="701" mass="77792">MKTPRQFSGSFPQPAHNRQRDFIWRLVAAFVFVLIFFGILAARFVFLQVYKHNEYVAQATTNRITLIPTPPIRGEITDVNGVVLAQNYPAYSLEIIPNQVEGKEDDLIESLKAYVNLTEDDLRRFKKFRADYRSYEKVPLKLKLTPDEASTLAAQLYRFKGVEINARTFREYPFGALTAHFLGYIGRISDKDMEKLVENKRETAYRGTTHIGKSGLEAYYEEQLHGAPGYQEVEKDAAGNIVRVIRSDPSQTGQTLRLAMDIRLQKEADRLMGNRRGALVAIDPQTGGVLAFVSKPNFDPNVFIDGIDSDTWKSLNEDWQRPLINRVTQGMYPPGSTFKPFMAMTLLESGKIGQGTYVPAPGAWSIPGTKHQFRDAARGGHGSVTLLRAIQVSSDTFFYRLGYELGIEKAFPYLASFGFGERTGIDLPGEYRGILPSPAWKAKRWAKGSEKQKRWNPAEMVPVSIGQGYNTFTPLQMAHATATLANNGTVYRPHLVKELLDHENQQITVIDPKPERVLPYKQSNFNYVKRGMQLVLQGGGTAAKIGAGLRYTMGGKTGTAQVVQIAQGKSYNAAALRVQHRDHAWFIAFAPVDKPQIAVAVILENAGWGVNAAPVARHLIDYYLLQLKQDKVSKDITGARRTSNPLLQLSVPTAQRKNNVQAAFEAAAQEKAARAHPDFQAASNPASAPASAPTAAPAKRP</sequence>
<comment type="pathway">
    <text evidence="14">Cell wall biogenesis; peptidoglycan biosynthesis.</text>
</comment>
<keyword evidence="8 14" id="KW-0378">Hydrolase</keyword>
<keyword evidence="12 14" id="KW-0472">Membrane</keyword>
<keyword evidence="10 14" id="KW-0573">Peptidoglycan synthesis</keyword>
<dbReference type="Gene3D" id="3.40.710.10">
    <property type="entry name" value="DD-peptidase/beta-lactamase superfamily"/>
    <property type="match status" value="1"/>
</dbReference>
<evidence type="ECO:0000313" key="18">
    <source>
        <dbReference type="EMBL" id="MBK0395028.1"/>
    </source>
</evidence>
<dbReference type="InterPro" id="IPR012338">
    <property type="entry name" value="Beta-lactam/transpept-like"/>
</dbReference>
<feature type="domain" description="Penicillin-binding protein transpeptidase" evidence="16">
    <location>
        <begin position="277"/>
        <end position="620"/>
    </location>
</feature>
<evidence type="ECO:0000256" key="12">
    <source>
        <dbReference type="ARBA" id="ARBA00023136"/>
    </source>
</evidence>
<evidence type="ECO:0000256" key="7">
    <source>
        <dbReference type="ARBA" id="ARBA00022692"/>
    </source>
</evidence>
<dbReference type="SUPFAM" id="SSF56519">
    <property type="entry name" value="Penicillin binding protein dimerisation domain"/>
    <property type="match status" value="1"/>
</dbReference>
<evidence type="ECO:0000256" key="13">
    <source>
        <dbReference type="ARBA" id="ARBA00023316"/>
    </source>
</evidence>
<dbReference type="GO" id="GO:0009002">
    <property type="term" value="F:serine-type D-Ala-D-Ala carboxypeptidase activity"/>
    <property type="evidence" value="ECO:0007669"/>
    <property type="project" value="UniProtKB-EC"/>
</dbReference>
<evidence type="ECO:0000256" key="9">
    <source>
        <dbReference type="ARBA" id="ARBA00022960"/>
    </source>
</evidence>
<dbReference type="InterPro" id="IPR050515">
    <property type="entry name" value="Beta-lactam/transpept"/>
</dbReference>
<evidence type="ECO:0000256" key="3">
    <source>
        <dbReference type="ARBA" id="ARBA00022475"/>
    </source>
</evidence>
<keyword evidence="13 14" id="KW-0961">Cell wall biogenesis/degradation</keyword>
<dbReference type="InterPro" id="IPR005311">
    <property type="entry name" value="PBP_dimer"/>
</dbReference>
<dbReference type="InterPro" id="IPR017790">
    <property type="entry name" value="Penicillin-binding_protein_2"/>
</dbReference>
<comment type="subcellular location">
    <subcellularLocation>
        <location evidence="14">Cell inner membrane</location>
        <topology evidence="14">Single-pass membrane protein</topology>
    </subcellularLocation>
    <subcellularLocation>
        <location evidence="2">Cell membrane</location>
    </subcellularLocation>
    <subcellularLocation>
        <location evidence="1">Membrane</location>
        <topology evidence="1">Single-pass membrane protein</topology>
    </subcellularLocation>
</comment>
<evidence type="ECO:0000256" key="15">
    <source>
        <dbReference type="SAM" id="MobiDB-lite"/>
    </source>
</evidence>
<keyword evidence="3 14" id="KW-1003">Cell membrane</keyword>
<keyword evidence="4 14" id="KW-0997">Cell inner membrane</keyword>
<keyword evidence="19" id="KW-1185">Reference proteome</keyword>
<dbReference type="RefSeq" id="WP_200520872.1">
    <property type="nucleotide sequence ID" value="NZ_JAEHNZ010000001.1"/>
</dbReference>
<feature type="compositionally biased region" description="Low complexity" evidence="15">
    <location>
        <begin position="681"/>
        <end position="701"/>
    </location>
</feature>
<keyword evidence="11 14" id="KW-1133">Transmembrane helix</keyword>
<dbReference type="Gene3D" id="3.30.1390.30">
    <property type="entry name" value="Penicillin-binding protein 2a, domain 3"/>
    <property type="match status" value="1"/>
</dbReference>
<keyword evidence="6 14" id="KW-0645">Protease</keyword>
<dbReference type="InterPro" id="IPR036138">
    <property type="entry name" value="PBP_dimer_sf"/>
</dbReference>
<evidence type="ECO:0000256" key="11">
    <source>
        <dbReference type="ARBA" id="ARBA00022989"/>
    </source>
</evidence>